<dbReference type="Gene3D" id="3.90.50.10">
    <property type="entry name" value="Photosynthetic Reaction Center, subunit H, domain 2"/>
    <property type="match status" value="2"/>
</dbReference>
<feature type="region of interest" description="Disordered" evidence="1">
    <location>
        <begin position="125"/>
        <end position="156"/>
    </location>
</feature>
<gene>
    <name evidence="3" type="ORF">CR159_05640</name>
</gene>
<feature type="domain" description="PRC-barrel" evidence="2">
    <location>
        <begin position="10"/>
        <end position="76"/>
    </location>
</feature>
<dbReference type="GO" id="GO:0019684">
    <property type="term" value="P:photosynthesis, light reaction"/>
    <property type="evidence" value="ECO:0007669"/>
    <property type="project" value="InterPro"/>
</dbReference>
<dbReference type="Proteomes" id="UP000234190">
    <property type="component" value="Unassembled WGS sequence"/>
</dbReference>
<comment type="caution">
    <text evidence="3">The sequence shown here is derived from an EMBL/GenBank/DDBJ whole genome shotgun (WGS) entry which is preliminary data.</text>
</comment>
<protein>
    <submittedName>
        <fullName evidence="3">Photosystem reaction center subunit H</fullName>
    </submittedName>
</protein>
<proteinExistence type="predicted"/>
<dbReference type="Pfam" id="PF05239">
    <property type="entry name" value="PRC"/>
    <property type="match status" value="2"/>
</dbReference>
<dbReference type="OrthoDB" id="9793882at2"/>
<dbReference type="PANTHER" id="PTHR36505:SF1">
    <property type="entry name" value="BLR1072 PROTEIN"/>
    <property type="match status" value="1"/>
</dbReference>
<evidence type="ECO:0000256" key="1">
    <source>
        <dbReference type="SAM" id="MobiDB-lite"/>
    </source>
</evidence>
<feature type="compositionally biased region" description="Basic and acidic residues" evidence="1">
    <location>
        <begin position="134"/>
        <end position="156"/>
    </location>
</feature>
<dbReference type="InterPro" id="IPR014747">
    <property type="entry name" value="Bac_photo_RC_H_C"/>
</dbReference>
<sequence length="259" mass="30053">MLRTVDSVHGYTIQATDDELGSVKEVYFDDERWGIRYLVVETGSWLSSRKVLISPYSVTHINDEDGIIEVSLTREQVKNSPDIDTHQPISRQLEGDYSQYYGYGNYWTGPYLWGAAGYPEYPMPDAGSVPPMSERPEDLAQRATDEQQDSHLRSSDKVSGYHILGTDEEIGHVKDFIFDDKDWAVRYLLVDTRNWWPGGKKVLLGTKWIERIDWSDSTVQTKLSREQIKNSPEYDEDAPLNRNYETELHQYYGHHGYWD</sequence>
<dbReference type="InterPro" id="IPR027275">
    <property type="entry name" value="PRC-brl_dom"/>
</dbReference>
<keyword evidence="4" id="KW-1185">Reference proteome</keyword>
<accession>A0A2N4U7S7</accession>
<feature type="domain" description="PRC-barrel" evidence="2">
    <location>
        <begin position="160"/>
        <end position="214"/>
    </location>
</feature>
<dbReference type="RefSeq" id="WP_102073026.1">
    <property type="nucleotide sequence ID" value="NZ_PDNW01000003.1"/>
</dbReference>
<dbReference type="EMBL" id="PDNW01000003">
    <property type="protein sequence ID" value="PLC51074.1"/>
    <property type="molecule type" value="Genomic_DNA"/>
</dbReference>
<dbReference type="InterPro" id="IPR011033">
    <property type="entry name" value="PRC_barrel-like_sf"/>
</dbReference>
<organism evidence="3 4">
    <name type="scientific">Pollutimonas subterranea</name>
    <dbReference type="NCBI Taxonomy" id="2045210"/>
    <lineage>
        <taxon>Bacteria</taxon>
        <taxon>Pseudomonadati</taxon>
        <taxon>Pseudomonadota</taxon>
        <taxon>Betaproteobacteria</taxon>
        <taxon>Burkholderiales</taxon>
        <taxon>Alcaligenaceae</taxon>
        <taxon>Pollutimonas</taxon>
    </lineage>
</organism>
<evidence type="ECO:0000313" key="4">
    <source>
        <dbReference type="Proteomes" id="UP000234190"/>
    </source>
</evidence>
<evidence type="ECO:0000259" key="2">
    <source>
        <dbReference type="Pfam" id="PF05239"/>
    </source>
</evidence>
<dbReference type="GO" id="GO:0030077">
    <property type="term" value="C:plasma membrane light-harvesting complex"/>
    <property type="evidence" value="ECO:0007669"/>
    <property type="project" value="InterPro"/>
</dbReference>
<dbReference type="AlphaFoldDB" id="A0A2N4U7S7"/>
<dbReference type="SUPFAM" id="SSF50346">
    <property type="entry name" value="PRC-barrel domain"/>
    <property type="match status" value="2"/>
</dbReference>
<dbReference type="PANTHER" id="PTHR36505">
    <property type="entry name" value="BLR1072 PROTEIN"/>
    <property type="match status" value="1"/>
</dbReference>
<evidence type="ECO:0000313" key="3">
    <source>
        <dbReference type="EMBL" id="PLC51074.1"/>
    </source>
</evidence>
<name>A0A2N4U7S7_9BURK</name>
<reference evidence="3 4" key="1">
    <citation type="submission" date="2017-10" db="EMBL/GenBank/DDBJ databases">
        <title>Two draft genome sequences of Pusillimonas sp. strains isolated from a nitrate- and radionuclide-contaminated groundwater in Russia.</title>
        <authorList>
            <person name="Grouzdev D.S."/>
            <person name="Tourova T.P."/>
            <person name="Goeva M.A."/>
            <person name="Babich T.L."/>
            <person name="Sokolova D.S."/>
            <person name="Abdullin R."/>
            <person name="Poltaraus A.B."/>
            <person name="Toshchakov S.V."/>
            <person name="Nazina T.N."/>
        </authorList>
    </citation>
    <scope>NUCLEOTIDE SEQUENCE [LARGE SCALE GENOMIC DNA]</scope>
    <source>
        <strain evidence="3 4">JR1/69-3-13</strain>
    </source>
</reference>